<keyword evidence="2" id="KW-1185">Reference proteome</keyword>
<organism evidence="1 2">
    <name type="scientific">Peronospora destructor</name>
    <dbReference type="NCBI Taxonomy" id="86335"/>
    <lineage>
        <taxon>Eukaryota</taxon>
        <taxon>Sar</taxon>
        <taxon>Stramenopiles</taxon>
        <taxon>Oomycota</taxon>
        <taxon>Peronosporomycetes</taxon>
        <taxon>Peronosporales</taxon>
        <taxon>Peronosporaceae</taxon>
        <taxon>Peronospora</taxon>
    </lineage>
</organism>
<protein>
    <submittedName>
        <fullName evidence="1">Uncharacterized protein</fullName>
    </submittedName>
</protein>
<dbReference type="AlphaFoldDB" id="A0AAV0TPK7"/>
<accession>A0AAV0TPK7</accession>
<dbReference type="CDD" id="cd09272">
    <property type="entry name" value="RNase_HI_RT_Ty1"/>
    <property type="match status" value="1"/>
</dbReference>
<proteinExistence type="predicted"/>
<dbReference type="EMBL" id="CANTFM010000491">
    <property type="protein sequence ID" value="CAI5723202.1"/>
    <property type="molecule type" value="Genomic_DNA"/>
</dbReference>
<name>A0AAV0TPK7_9STRA</name>
<dbReference type="Proteomes" id="UP001162029">
    <property type="component" value="Unassembled WGS sequence"/>
</dbReference>
<sequence length="129" mass="13967">MKPDDGPTFPLRLVSYTDADFAGDVEDRKSISAGIQFVNGVIARKQTAVALSTAEAEFAGIQQIDNEAASANGKHVDIKLKFLRDYSAKGKMKTDFTDTRTMVADLLTKALPASHVQELCEAIGLVLKH</sequence>
<reference evidence="1" key="1">
    <citation type="submission" date="2022-12" db="EMBL/GenBank/DDBJ databases">
        <authorList>
            <person name="Webb A."/>
        </authorList>
    </citation>
    <scope>NUCLEOTIDE SEQUENCE</scope>
    <source>
        <strain evidence="1">Pd1</strain>
    </source>
</reference>
<evidence type="ECO:0000313" key="1">
    <source>
        <dbReference type="EMBL" id="CAI5723202.1"/>
    </source>
</evidence>
<comment type="caution">
    <text evidence="1">The sequence shown here is derived from an EMBL/GenBank/DDBJ whole genome shotgun (WGS) entry which is preliminary data.</text>
</comment>
<evidence type="ECO:0000313" key="2">
    <source>
        <dbReference type="Proteomes" id="UP001162029"/>
    </source>
</evidence>
<gene>
    <name evidence="1" type="ORF">PDE001_LOCUS2850</name>
</gene>